<dbReference type="InterPro" id="IPR046371">
    <property type="entry name" value="Bcl-2_BH1-3"/>
</dbReference>
<comment type="subcellular location">
    <subcellularLocation>
        <location evidence="1">Membrane</location>
        <topology evidence="1">Single-pass membrane protein</topology>
    </subcellularLocation>
</comment>
<gene>
    <name evidence="8" type="ORF">CUNI_LOCUS13271</name>
</gene>
<dbReference type="InterPro" id="IPR002475">
    <property type="entry name" value="Bcl2-like"/>
</dbReference>
<dbReference type="PRINTS" id="PR01862">
    <property type="entry name" value="BCL2FAMILY"/>
</dbReference>
<dbReference type="InterPro" id="IPR026298">
    <property type="entry name" value="Bcl-2_fam"/>
</dbReference>
<dbReference type="Gene3D" id="1.10.437.10">
    <property type="entry name" value="Blc2-like"/>
    <property type="match status" value="1"/>
</dbReference>
<sequence>MTMSSPKVVTTTLCAMFKVLFEDSITWGKIVSMLTVAGLFAEECASQGHADFVKDVVEAVVDFTSVHLLSWLMSQGGW</sequence>
<feature type="domain" description="Bcl-2 Bcl-2 homology region 1-3" evidence="7">
    <location>
        <begin position="1"/>
        <end position="78"/>
    </location>
</feature>
<feature type="non-terminal residue" evidence="8">
    <location>
        <position position="78"/>
    </location>
</feature>
<protein>
    <recommendedName>
        <fullName evidence="7">Bcl-2 Bcl-2 homology region 1-3 domain-containing protein</fullName>
    </recommendedName>
</protein>
<dbReference type="GO" id="GO:0008630">
    <property type="term" value="P:intrinsic apoptotic signaling pathway in response to DNA damage"/>
    <property type="evidence" value="ECO:0007669"/>
    <property type="project" value="TreeGrafter"/>
</dbReference>
<dbReference type="GO" id="GO:0005741">
    <property type="term" value="C:mitochondrial outer membrane"/>
    <property type="evidence" value="ECO:0007669"/>
    <property type="project" value="TreeGrafter"/>
</dbReference>
<proteinExistence type="inferred from homology"/>
<evidence type="ECO:0000256" key="6">
    <source>
        <dbReference type="ARBA" id="ARBA00023136"/>
    </source>
</evidence>
<keyword evidence="3" id="KW-0812">Transmembrane</keyword>
<dbReference type="PROSITE" id="PS50062">
    <property type="entry name" value="BCL2_FAMILY"/>
    <property type="match status" value="1"/>
</dbReference>
<evidence type="ECO:0000313" key="8">
    <source>
        <dbReference type="EMBL" id="CAG5127713.1"/>
    </source>
</evidence>
<evidence type="ECO:0000256" key="2">
    <source>
        <dbReference type="ARBA" id="ARBA00009458"/>
    </source>
</evidence>
<keyword evidence="4" id="KW-0053">Apoptosis</keyword>
<dbReference type="OrthoDB" id="5947850at2759"/>
<dbReference type="SUPFAM" id="SSF56854">
    <property type="entry name" value="Bcl-2 inhibitors of programmed cell death"/>
    <property type="match status" value="1"/>
</dbReference>
<keyword evidence="9" id="KW-1185">Reference proteome</keyword>
<dbReference type="PANTHER" id="PTHR11256:SF48">
    <property type="entry name" value="BCL-2-RELATED OVARIAN KILLER PROTEIN"/>
    <property type="match status" value="1"/>
</dbReference>
<dbReference type="Proteomes" id="UP000678393">
    <property type="component" value="Unassembled WGS sequence"/>
</dbReference>
<name>A0A8S3ZE43_9EUPU</name>
<dbReference type="GO" id="GO:0001836">
    <property type="term" value="P:release of cytochrome c from mitochondria"/>
    <property type="evidence" value="ECO:0007669"/>
    <property type="project" value="TreeGrafter"/>
</dbReference>
<dbReference type="CDD" id="cd06845">
    <property type="entry name" value="Bcl-2_like"/>
    <property type="match status" value="1"/>
</dbReference>
<evidence type="ECO:0000256" key="3">
    <source>
        <dbReference type="ARBA" id="ARBA00022692"/>
    </source>
</evidence>
<evidence type="ECO:0000313" key="9">
    <source>
        <dbReference type="Proteomes" id="UP000678393"/>
    </source>
</evidence>
<accession>A0A8S3ZE43</accession>
<dbReference type="PANTHER" id="PTHR11256">
    <property type="entry name" value="BCL-2 RELATED"/>
    <property type="match status" value="1"/>
</dbReference>
<organism evidence="8 9">
    <name type="scientific">Candidula unifasciata</name>
    <dbReference type="NCBI Taxonomy" id="100452"/>
    <lineage>
        <taxon>Eukaryota</taxon>
        <taxon>Metazoa</taxon>
        <taxon>Spiralia</taxon>
        <taxon>Lophotrochozoa</taxon>
        <taxon>Mollusca</taxon>
        <taxon>Gastropoda</taxon>
        <taxon>Heterobranchia</taxon>
        <taxon>Euthyneura</taxon>
        <taxon>Panpulmonata</taxon>
        <taxon>Eupulmonata</taxon>
        <taxon>Stylommatophora</taxon>
        <taxon>Helicina</taxon>
        <taxon>Helicoidea</taxon>
        <taxon>Geomitridae</taxon>
        <taxon>Candidula</taxon>
    </lineage>
</organism>
<dbReference type="GO" id="GO:0042981">
    <property type="term" value="P:regulation of apoptotic process"/>
    <property type="evidence" value="ECO:0007669"/>
    <property type="project" value="InterPro"/>
</dbReference>
<dbReference type="Pfam" id="PF00452">
    <property type="entry name" value="Bcl-2"/>
    <property type="match status" value="1"/>
</dbReference>
<comment type="similarity">
    <text evidence="2">Belongs to the Bcl-2 family.</text>
</comment>
<dbReference type="EMBL" id="CAJHNH020002773">
    <property type="protein sequence ID" value="CAG5127713.1"/>
    <property type="molecule type" value="Genomic_DNA"/>
</dbReference>
<dbReference type="GO" id="GO:0051400">
    <property type="term" value="F:BH domain binding"/>
    <property type="evidence" value="ECO:0007669"/>
    <property type="project" value="TreeGrafter"/>
</dbReference>
<dbReference type="InterPro" id="IPR036834">
    <property type="entry name" value="Bcl-2-like_sf"/>
</dbReference>
<dbReference type="AlphaFoldDB" id="A0A8S3ZE43"/>
<reference evidence="8" key="1">
    <citation type="submission" date="2021-04" db="EMBL/GenBank/DDBJ databases">
        <authorList>
            <consortium name="Molecular Ecology Group"/>
        </authorList>
    </citation>
    <scope>NUCLEOTIDE SEQUENCE</scope>
</reference>
<evidence type="ECO:0000256" key="1">
    <source>
        <dbReference type="ARBA" id="ARBA00004167"/>
    </source>
</evidence>
<comment type="caution">
    <text evidence="8">The sequence shown here is derived from an EMBL/GenBank/DDBJ whole genome shotgun (WGS) entry which is preliminary data.</text>
</comment>
<dbReference type="GO" id="GO:0097192">
    <property type="term" value="P:extrinsic apoptotic signaling pathway in absence of ligand"/>
    <property type="evidence" value="ECO:0007669"/>
    <property type="project" value="TreeGrafter"/>
</dbReference>
<keyword evidence="6" id="KW-0472">Membrane</keyword>
<evidence type="ECO:0000256" key="5">
    <source>
        <dbReference type="ARBA" id="ARBA00022989"/>
    </source>
</evidence>
<dbReference type="SMART" id="SM00337">
    <property type="entry name" value="BCL"/>
    <property type="match status" value="1"/>
</dbReference>
<evidence type="ECO:0000256" key="4">
    <source>
        <dbReference type="ARBA" id="ARBA00022703"/>
    </source>
</evidence>
<keyword evidence="5" id="KW-1133">Transmembrane helix</keyword>
<evidence type="ECO:0000259" key="7">
    <source>
        <dbReference type="SMART" id="SM00337"/>
    </source>
</evidence>